<sequence length="179" mass="19121">MATVPATQSFLAGEKVTAAKLTAATKTPLDFLMNPPCCAVYTATGIACTSGTSTLVTFDTESWDTDSMHSTVSNTSRVTINTPGQYLVTFYGRFPSNATGYRQLNFRKNSNGNPSGGSTMSTIALAAVNGSQTFITRTFELNCLAGEYFELFALQNSGASLTLDSGQRVTGMEFRWLGN</sequence>
<keyword evidence="2" id="KW-1185">Reference proteome</keyword>
<gene>
    <name evidence="1" type="ORF">LG632_08940</name>
</gene>
<accession>A0ABS8B4K3</accession>
<evidence type="ECO:0000313" key="1">
    <source>
        <dbReference type="EMBL" id="MCB5179511.1"/>
    </source>
</evidence>
<name>A0ABS8B4K3_9ACTN</name>
<proteinExistence type="predicted"/>
<dbReference type="RefSeq" id="WP_226726341.1">
    <property type="nucleotide sequence ID" value="NZ_JAJAUY010000023.1"/>
</dbReference>
<organism evidence="1 2">
    <name type="scientific">Streptomyces antimicrobicus</name>
    <dbReference type="NCBI Taxonomy" id="2883108"/>
    <lineage>
        <taxon>Bacteria</taxon>
        <taxon>Bacillati</taxon>
        <taxon>Actinomycetota</taxon>
        <taxon>Actinomycetes</taxon>
        <taxon>Kitasatosporales</taxon>
        <taxon>Streptomycetaceae</taxon>
        <taxon>Streptomyces</taxon>
    </lineage>
</organism>
<reference evidence="1 2" key="1">
    <citation type="submission" date="2021-10" db="EMBL/GenBank/DDBJ databases">
        <title>Streptomyces sp. strain SMC 277, a novel streptomycete isolated from soil.</title>
        <authorList>
            <person name="Chanama M."/>
        </authorList>
    </citation>
    <scope>NUCLEOTIDE SEQUENCE [LARGE SCALE GENOMIC DNA]</scope>
    <source>
        <strain evidence="1 2">SMC 277</strain>
    </source>
</reference>
<protein>
    <recommendedName>
        <fullName evidence="3">C1q domain-containing protein</fullName>
    </recommendedName>
</protein>
<evidence type="ECO:0000313" key="2">
    <source>
        <dbReference type="Proteomes" id="UP001199054"/>
    </source>
</evidence>
<dbReference type="EMBL" id="JAJAUY010000023">
    <property type="protein sequence ID" value="MCB5179511.1"/>
    <property type="molecule type" value="Genomic_DNA"/>
</dbReference>
<dbReference type="Gene3D" id="2.60.120.40">
    <property type="match status" value="1"/>
</dbReference>
<dbReference type="Proteomes" id="UP001199054">
    <property type="component" value="Unassembled WGS sequence"/>
</dbReference>
<dbReference type="InterPro" id="IPR008983">
    <property type="entry name" value="Tumour_necrosis_fac-like_dom"/>
</dbReference>
<evidence type="ECO:0008006" key="3">
    <source>
        <dbReference type="Google" id="ProtNLM"/>
    </source>
</evidence>
<comment type="caution">
    <text evidence="1">The sequence shown here is derived from an EMBL/GenBank/DDBJ whole genome shotgun (WGS) entry which is preliminary data.</text>
</comment>